<comment type="caution">
    <text evidence="2">The sequence shown here is derived from an EMBL/GenBank/DDBJ whole genome shotgun (WGS) entry which is preliminary data.</text>
</comment>
<feature type="signal peptide" evidence="1">
    <location>
        <begin position="1"/>
        <end position="21"/>
    </location>
</feature>
<evidence type="ECO:0000313" key="2">
    <source>
        <dbReference type="EMBL" id="MBS2211868.1"/>
    </source>
</evidence>
<accession>A0ABS5KBJ5</accession>
<keyword evidence="1" id="KW-0732">Signal</keyword>
<evidence type="ECO:0000313" key="3">
    <source>
        <dbReference type="Proteomes" id="UP000721861"/>
    </source>
</evidence>
<feature type="chain" id="PRO_5047212446" description="DUF4476 domain-containing protein" evidence="1">
    <location>
        <begin position="22"/>
        <end position="147"/>
    </location>
</feature>
<dbReference type="RefSeq" id="WP_212228188.1">
    <property type="nucleotide sequence ID" value="NZ_JAGUCN010000011.1"/>
</dbReference>
<keyword evidence="3" id="KW-1185">Reference proteome</keyword>
<organism evidence="2 3">
    <name type="scientific">Carboxylicivirga mesophila</name>
    <dbReference type="NCBI Taxonomy" id="1166478"/>
    <lineage>
        <taxon>Bacteria</taxon>
        <taxon>Pseudomonadati</taxon>
        <taxon>Bacteroidota</taxon>
        <taxon>Bacteroidia</taxon>
        <taxon>Marinilabiliales</taxon>
        <taxon>Marinilabiliaceae</taxon>
        <taxon>Carboxylicivirga</taxon>
    </lineage>
</organism>
<dbReference type="EMBL" id="JAGUCN010000011">
    <property type="protein sequence ID" value="MBS2211868.1"/>
    <property type="molecule type" value="Genomic_DNA"/>
</dbReference>
<sequence>MTAKTFFIAILLFAQIGFVSGQDNVDTEEMVGFACYFGGQPSKTVKKVTKKLKNRRYKAIKSMLTSDNNAERYMAVIALEKLHDLKAIKLYDIDYENIDVIKNSNELVSICSGCSSFYKTELHRLFEPDMKNFASNWLNYNFKDFKK</sequence>
<proteinExistence type="predicted"/>
<reference evidence="2 3" key="1">
    <citation type="journal article" date="2014" name="Int. J. Syst. Evol. Microbiol.">
        <title>Carboxylicivirga gen. nov. in the family Marinilabiliaceae with two novel species, Carboxylicivirga mesophila sp. nov. and Carboxylicivirga taeanensis sp. nov., and reclassification of Cytophaga fermentans as Saccharicrinis fermentans gen. nov., comb. nov.</title>
        <authorList>
            <person name="Yang S.H."/>
            <person name="Seo H.S."/>
            <person name="Woo J.H."/>
            <person name="Oh H.M."/>
            <person name="Jang H."/>
            <person name="Lee J.H."/>
            <person name="Kim S.J."/>
            <person name="Kwon K.K."/>
        </authorList>
    </citation>
    <scope>NUCLEOTIDE SEQUENCE [LARGE SCALE GENOMIC DNA]</scope>
    <source>
        <strain evidence="2 3">JCM 18290</strain>
    </source>
</reference>
<protein>
    <recommendedName>
        <fullName evidence="4">DUF4476 domain-containing protein</fullName>
    </recommendedName>
</protein>
<name>A0ABS5KBJ5_9BACT</name>
<evidence type="ECO:0000256" key="1">
    <source>
        <dbReference type="SAM" id="SignalP"/>
    </source>
</evidence>
<dbReference type="Proteomes" id="UP000721861">
    <property type="component" value="Unassembled WGS sequence"/>
</dbReference>
<gene>
    <name evidence="2" type="ORF">KEM09_10655</name>
</gene>
<evidence type="ECO:0008006" key="4">
    <source>
        <dbReference type="Google" id="ProtNLM"/>
    </source>
</evidence>